<dbReference type="OrthoDB" id="9811413at2"/>
<dbReference type="EMBL" id="CP032382">
    <property type="protein sequence ID" value="AYB34815.1"/>
    <property type="molecule type" value="Genomic_DNA"/>
</dbReference>
<reference evidence="5" key="1">
    <citation type="submission" date="2018-09" db="EMBL/GenBank/DDBJ databases">
        <title>Chryseolinea sp. KIS68-18 isolated from soil.</title>
        <authorList>
            <person name="Weon H.-Y."/>
            <person name="Kwon S.-W."/>
            <person name="Lee S.A."/>
        </authorList>
    </citation>
    <scope>NUCLEOTIDE SEQUENCE [LARGE SCALE GENOMIC DNA]</scope>
    <source>
        <strain evidence="5">KIS68-18</strain>
    </source>
</reference>
<evidence type="ECO:0000313" key="5">
    <source>
        <dbReference type="Proteomes" id="UP000266183"/>
    </source>
</evidence>
<accession>A0A385SXP6</accession>
<dbReference type="Pfam" id="PF05163">
    <property type="entry name" value="DinB"/>
    <property type="match status" value="1"/>
</dbReference>
<dbReference type="InterPro" id="IPR034660">
    <property type="entry name" value="DinB/YfiT-like"/>
</dbReference>
<sequence>MHLQNLTTRFIRYNLWANERLASWLMTVDRNILYEKTGSSFGTIDRTLQHMLSAQIYWLTLFTKGQITEFSQPIRENAVDQIIADLIISSQQLIDGLSVLNEQQLTERIKVSDSTQSRYEYILHIVNHGSYHRGQVVTMCRALGITGEIPVTDYDAYLWWIENM</sequence>
<proteinExistence type="inferred from homology"/>
<dbReference type="KEGG" id="chk:D4L85_31415"/>
<feature type="binding site" evidence="3">
    <location>
        <position position="132"/>
    </location>
    <ligand>
        <name>a divalent metal cation</name>
        <dbReference type="ChEBI" id="CHEBI:60240"/>
    </ligand>
</feature>
<gene>
    <name evidence="4" type="ORF">D4L85_31415</name>
</gene>
<dbReference type="GO" id="GO:0046872">
    <property type="term" value="F:metal ion binding"/>
    <property type="evidence" value="ECO:0007669"/>
    <property type="project" value="UniProtKB-KW"/>
</dbReference>
<name>A0A385SXP6_9BACT</name>
<dbReference type="Proteomes" id="UP000266183">
    <property type="component" value="Chromosome"/>
</dbReference>
<comment type="similarity">
    <text evidence="1">Belongs to the DinB family.</text>
</comment>
<dbReference type="InterPro" id="IPR007837">
    <property type="entry name" value="DinB"/>
</dbReference>
<dbReference type="Gene3D" id="1.20.120.450">
    <property type="entry name" value="dinb family like domain"/>
    <property type="match status" value="1"/>
</dbReference>
<dbReference type="RefSeq" id="WP_119758068.1">
    <property type="nucleotide sequence ID" value="NZ_CP032382.1"/>
</dbReference>
<keyword evidence="2 3" id="KW-0479">Metal-binding</keyword>
<dbReference type="SUPFAM" id="SSF109854">
    <property type="entry name" value="DinB/YfiT-like putative metalloenzymes"/>
    <property type="match status" value="1"/>
</dbReference>
<dbReference type="AlphaFoldDB" id="A0A385SXP6"/>
<protein>
    <recommendedName>
        <fullName evidence="6">Damage-inducible protein DinB</fullName>
    </recommendedName>
</protein>
<evidence type="ECO:0000313" key="4">
    <source>
        <dbReference type="EMBL" id="AYB34815.1"/>
    </source>
</evidence>
<evidence type="ECO:0000256" key="3">
    <source>
        <dbReference type="PIRSR" id="PIRSR607837-1"/>
    </source>
</evidence>
<feature type="binding site" evidence="3">
    <location>
        <position position="128"/>
    </location>
    <ligand>
        <name>a divalent metal cation</name>
        <dbReference type="ChEBI" id="CHEBI:60240"/>
    </ligand>
</feature>
<evidence type="ECO:0000256" key="1">
    <source>
        <dbReference type="ARBA" id="ARBA00008635"/>
    </source>
</evidence>
<dbReference type="PANTHER" id="PTHR37302:SF3">
    <property type="entry name" value="DAMAGE-INDUCIBLE PROTEIN DINB"/>
    <property type="match status" value="1"/>
</dbReference>
<organism evidence="4 5">
    <name type="scientific">Chryseolinea soli</name>
    <dbReference type="NCBI Taxonomy" id="2321403"/>
    <lineage>
        <taxon>Bacteria</taxon>
        <taxon>Pseudomonadati</taxon>
        <taxon>Bacteroidota</taxon>
        <taxon>Cytophagia</taxon>
        <taxon>Cytophagales</taxon>
        <taxon>Fulvivirgaceae</taxon>
        <taxon>Chryseolinea</taxon>
    </lineage>
</organism>
<evidence type="ECO:0000256" key="2">
    <source>
        <dbReference type="ARBA" id="ARBA00022723"/>
    </source>
</evidence>
<feature type="binding site" evidence="3">
    <location>
        <position position="50"/>
    </location>
    <ligand>
        <name>a divalent metal cation</name>
        <dbReference type="ChEBI" id="CHEBI:60240"/>
    </ligand>
</feature>
<evidence type="ECO:0008006" key="6">
    <source>
        <dbReference type="Google" id="ProtNLM"/>
    </source>
</evidence>
<dbReference type="PANTHER" id="PTHR37302">
    <property type="entry name" value="SLR1116 PROTEIN"/>
    <property type="match status" value="1"/>
</dbReference>
<keyword evidence="5" id="KW-1185">Reference proteome</keyword>